<dbReference type="InterPro" id="IPR037066">
    <property type="entry name" value="Plug_dom_sf"/>
</dbReference>
<keyword evidence="3 8" id="KW-1134">Transmembrane beta strand</keyword>
<keyword evidence="2 8" id="KW-0813">Transport</keyword>
<evidence type="ECO:0000256" key="9">
    <source>
        <dbReference type="RuleBase" id="RU003357"/>
    </source>
</evidence>
<dbReference type="Pfam" id="PF00593">
    <property type="entry name" value="TonB_dep_Rec_b-barrel"/>
    <property type="match status" value="1"/>
</dbReference>
<keyword evidence="13" id="KW-1185">Reference proteome</keyword>
<evidence type="ECO:0000256" key="1">
    <source>
        <dbReference type="ARBA" id="ARBA00004571"/>
    </source>
</evidence>
<gene>
    <name evidence="12" type="ORF">SAMN05421820_108143</name>
</gene>
<evidence type="ECO:0000256" key="6">
    <source>
        <dbReference type="ARBA" id="ARBA00023136"/>
    </source>
</evidence>
<evidence type="ECO:0000259" key="11">
    <source>
        <dbReference type="Pfam" id="PF07715"/>
    </source>
</evidence>
<evidence type="ECO:0000313" key="13">
    <source>
        <dbReference type="Proteomes" id="UP000183200"/>
    </source>
</evidence>
<sequence length="987" mass="110455">MFNWYSPNYSKFMKKIYLTIFIITVGLLTYNEVNAALLNGPKHHYHLKLIKGQVKNQYGLPLEGVRVSVKGKTESVVTDAKGYYSLEADIDHVLTYELTGYDTQEQRVRGNNIDVFLQENGSTRSVNVVKAETLYDIPVPNVSNTLSGRLNGLITTQSVFNGTDRSSFLLRGRSPLVMVDGAVRDIDGLSLNEIESITVVKDAVSLATMGMRGADGIVMVRTKNGSASKPIISFSAQTAVQESLQLPEYLDAYNYALLANEASANDGRPQIYSASDLEGYKNGTDPYKYPNVNWYEETLKPRYSFNRFNLNVSGGGKSARYFIALENQNQGGIFKEGPNNFNTNNTVNRYNFRSNVDVDIDKNLSIALRLAGKYEQANSPGVEIEEILDQIKQTPANAYPIFNRDGSLSGNSLYTKNLYGQLYNTGYTRDNRRNLLVDADLNRKLNFITSGLSLAGSIHYTSYYNNTVLRNRTNFAVFQPVLDPATQTESYLQFGTNGSYDKSNSYGNSFARRLNYDAGLKYNRSFSKHHIDAALRYTWDQYDIGIILTHAYQGVDANASYDYDQKIFASISVSYQGTEQYPKDKKYGTFPALSVGYDLSKEAFLKNSIFDQLKLKASAGLLGFDRAFNFSYQPYYGTSSNAYYFGSTATGMAGWTESALGNPAITWEKTKVFNIGVDARMLKNSLGLSLEYFRQHRYDVLQQRGLSNPLLGTTYPLENIGVYNTNGVELGLDYHKKFGQLELSLNGNLQFSSSKVVYTDELPRKYAYQLRTGQQIGQSFGLVAAGLFQSQQEIDNSPAQFSSKLQPGDIRYLDQNGDGIINEDDVTAIGKKGAPVYYSASAGLRYQNFDCSALLQGMSGRDVYFTGNNAWEFQNNGSVQQHHLNRWTPSNAATADYPRLSFGTNTNNHRTSTYWIKNGDYLRLKNVQLGYTLPSSLTRRASLSNVRLFASAYNVFTITKLKGLDPESLFSNYPLYKSYNIGLTAKF</sequence>
<evidence type="ECO:0000256" key="7">
    <source>
        <dbReference type="ARBA" id="ARBA00023237"/>
    </source>
</evidence>
<dbReference type="AlphaFoldDB" id="A0A1H0CK54"/>
<keyword evidence="5 9" id="KW-0798">TonB box</keyword>
<keyword evidence="6 8" id="KW-0472">Membrane</keyword>
<dbReference type="OrthoDB" id="9768177at2"/>
<name>A0A1H0CK54_9SPHI</name>
<comment type="similarity">
    <text evidence="8 9">Belongs to the TonB-dependent receptor family.</text>
</comment>
<dbReference type="PROSITE" id="PS00018">
    <property type="entry name" value="EF_HAND_1"/>
    <property type="match status" value="1"/>
</dbReference>
<keyword evidence="7 8" id="KW-0998">Cell outer membrane</keyword>
<reference evidence="13" key="1">
    <citation type="submission" date="2016-10" db="EMBL/GenBank/DDBJ databases">
        <authorList>
            <person name="Varghese N."/>
            <person name="Submissions S."/>
        </authorList>
    </citation>
    <scope>NUCLEOTIDE SEQUENCE [LARGE SCALE GENOMIC DNA]</scope>
    <source>
        <strain evidence="13">DSM 19110</strain>
    </source>
</reference>
<dbReference type="Gene3D" id="2.170.130.10">
    <property type="entry name" value="TonB-dependent receptor, plug domain"/>
    <property type="match status" value="1"/>
</dbReference>
<evidence type="ECO:0000256" key="3">
    <source>
        <dbReference type="ARBA" id="ARBA00022452"/>
    </source>
</evidence>
<protein>
    <submittedName>
        <fullName evidence="12">TonB-linked outer membrane protein, SusC/RagA family</fullName>
    </submittedName>
</protein>
<dbReference type="GO" id="GO:0009279">
    <property type="term" value="C:cell outer membrane"/>
    <property type="evidence" value="ECO:0007669"/>
    <property type="project" value="UniProtKB-SubCell"/>
</dbReference>
<dbReference type="SUPFAM" id="SSF49464">
    <property type="entry name" value="Carboxypeptidase regulatory domain-like"/>
    <property type="match status" value="1"/>
</dbReference>
<dbReference type="EMBL" id="FNGY01000008">
    <property type="protein sequence ID" value="SDN58233.1"/>
    <property type="molecule type" value="Genomic_DNA"/>
</dbReference>
<proteinExistence type="inferred from homology"/>
<dbReference type="InterPro" id="IPR036942">
    <property type="entry name" value="Beta-barrel_TonB_sf"/>
</dbReference>
<dbReference type="InterPro" id="IPR023996">
    <property type="entry name" value="TonB-dep_OMP_SusC/RagA"/>
</dbReference>
<evidence type="ECO:0000256" key="5">
    <source>
        <dbReference type="ARBA" id="ARBA00023077"/>
    </source>
</evidence>
<keyword evidence="4 8" id="KW-0812">Transmembrane</keyword>
<feature type="domain" description="TonB-dependent receptor plug" evidence="11">
    <location>
        <begin position="122"/>
        <end position="216"/>
    </location>
</feature>
<dbReference type="InterPro" id="IPR039426">
    <property type="entry name" value="TonB-dep_rcpt-like"/>
</dbReference>
<evidence type="ECO:0000256" key="2">
    <source>
        <dbReference type="ARBA" id="ARBA00022448"/>
    </source>
</evidence>
<dbReference type="Pfam" id="PF13715">
    <property type="entry name" value="CarbopepD_reg_2"/>
    <property type="match status" value="1"/>
</dbReference>
<evidence type="ECO:0000259" key="10">
    <source>
        <dbReference type="Pfam" id="PF00593"/>
    </source>
</evidence>
<comment type="subcellular location">
    <subcellularLocation>
        <location evidence="1 8">Cell outer membrane</location>
        <topology evidence="1 8">Multi-pass membrane protein</topology>
    </subcellularLocation>
</comment>
<evidence type="ECO:0000313" key="12">
    <source>
        <dbReference type="EMBL" id="SDN58233.1"/>
    </source>
</evidence>
<dbReference type="Gene3D" id="2.60.40.1120">
    <property type="entry name" value="Carboxypeptidase-like, regulatory domain"/>
    <property type="match status" value="1"/>
</dbReference>
<feature type="domain" description="TonB-dependent receptor-like beta-barrel" evidence="10">
    <location>
        <begin position="302"/>
        <end position="955"/>
    </location>
</feature>
<dbReference type="InterPro" id="IPR008969">
    <property type="entry name" value="CarboxyPept-like_regulatory"/>
</dbReference>
<dbReference type="PROSITE" id="PS52016">
    <property type="entry name" value="TONB_DEPENDENT_REC_3"/>
    <property type="match status" value="1"/>
</dbReference>
<dbReference type="Pfam" id="PF07715">
    <property type="entry name" value="Plug"/>
    <property type="match status" value="1"/>
</dbReference>
<accession>A0A1H0CK54</accession>
<dbReference type="SUPFAM" id="SSF56935">
    <property type="entry name" value="Porins"/>
    <property type="match status" value="1"/>
</dbReference>
<evidence type="ECO:0000256" key="8">
    <source>
        <dbReference type="PROSITE-ProRule" id="PRU01360"/>
    </source>
</evidence>
<dbReference type="Proteomes" id="UP000183200">
    <property type="component" value="Unassembled WGS sequence"/>
</dbReference>
<dbReference type="NCBIfam" id="TIGR04056">
    <property type="entry name" value="OMP_RagA_SusC"/>
    <property type="match status" value="1"/>
</dbReference>
<dbReference type="InterPro" id="IPR000531">
    <property type="entry name" value="Beta-barrel_TonB"/>
</dbReference>
<organism evidence="12 13">
    <name type="scientific">Pedobacter steynii</name>
    <dbReference type="NCBI Taxonomy" id="430522"/>
    <lineage>
        <taxon>Bacteria</taxon>
        <taxon>Pseudomonadati</taxon>
        <taxon>Bacteroidota</taxon>
        <taxon>Sphingobacteriia</taxon>
        <taxon>Sphingobacteriales</taxon>
        <taxon>Sphingobacteriaceae</taxon>
        <taxon>Pedobacter</taxon>
    </lineage>
</organism>
<evidence type="ECO:0000256" key="4">
    <source>
        <dbReference type="ARBA" id="ARBA00022692"/>
    </source>
</evidence>
<dbReference type="InterPro" id="IPR012910">
    <property type="entry name" value="Plug_dom"/>
</dbReference>
<dbReference type="Gene3D" id="2.40.170.20">
    <property type="entry name" value="TonB-dependent receptor, beta-barrel domain"/>
    <property type="match status" value="1"/>
</dbReference>
<dbReference type="InterPro" id="IPR018247">
    <property type="entry name" value="EF_Hand_1_Ca_BS"/>
</dbReference>